<dbReference type="InterPro" id="IPR003599">
    <property type="entry name" value="Ig_sub"/>
</dbReference>
<evidence type="ECO:0000313" key="2">
    <source>
        <dbReference type="EnsemblMetazoa" id="XP_030851640"/>
    </source>
</evidence>
<dbReference type="Pfam" id="PF06328">
    <property type="entry name" value="Lep_receptor_Ig"/>
    <property type="match status" value="1"/>
</dbReference>
<dbReference type="RefSeq" id="XP_030851640.1">
    <property type="nucleotide sequence ID" value="XM_030995780.1"/>
</dbReference>
<dbReference type="InParanoid" id="A0A7M7PKD9"/>
<dbReference type="InterPro" id="IPR007110">
    <property type="entry name" value="Ig-like_dom"/>
</dbReference>
<protein>
    <recommendedName>
        <fullName evidence="1">Ig-like domain-containing protein</fullName>
    </recommendedName>
</protein>
<dbReference type="AlphaFoldDB" id="A0A7M7PKD9"/>
<accession>A0A7M7PKD9</accession>
<name>A0A7M7PKD9_STRPU</name>
<dbReference type="PROSITE" id="PS50835">
    <property type="entry name" value="IG_LIKE"/>
    <property type="match status" value="1"/>
</dbReference>
<dbReference type="SMART" id="SM00409">
    <property type="entry name" value="IG"/>
    <property type="match status" value="1"/>
</dbReference>
<evidence type="ECO:0000259" key="1">
    <source>
        <dbReference type="PROSITE" id="PS50835"/>
    </source>
</evidence>
<dbReference type="GeneID" id="115928508"/>
<dbReference type="Proteomes" id="UP000007110">
    <property type="component" value="Unassembled WGS sequence"/>
</dbReference>
<keyword evidence="3" id="KW-1185">Reference proteome</keyword>
<dbReference type="KEGG" id="spu:115928508"/>
<dbReference type="InterPro" id="IPR010457">
    <property type="entry name" value="IgC2-like_lig-bd"/>
</dbReference>
<organism evidence="2 3">
    <name type="scientific">Strongylocentrotus purpuratus</name>
    <name type="common">Purple sea urchin</name>
    <dbReference type="NCBI Taxonomy" id="7668"/>
    <lineage>
        <taxon>Eukaryota</taxon>
        <taxon>Metazoa</taxon>
        <taxon>Echinodermata</taxon>
        <taxon>Eleutherozoa</taxon>
        <taxon>Echinozoa</taxon>
        <taxon>Echinoidea</taxon>
        <taxon>Euechinoidea</taxon>
        <taxon>Echinacea</taxon>
        <taxon>Camarodonta</taxon>
        <taxon>Echinidea</taxon>
        <taxon>Strongylocentrotidae</taxon>
        <taxon>Strongylocentrotus</taxon>
    </lineage>
</organism>
<dbReference type="Gene3D" id="2.60.40.10">
    <property type="entry name" value="Immunoglobulins"/>
    <property type="match status" value="1"/>
</dbReference>
<feature type="domain" description="Ig-like" evidence="1">
    <location>
        <begin position="49"/>
        <end position="147"/>
    </location>
</feature>
<proteinExistence type="predicted"/>
<dbReference type="SUPFAM" id="SSF48726">
    <property type="entry name" value="Immunoglobulin"/>
    <property type="match status" value="1"/>
</dbReference>
<dbReference type="OrthoDB" id="9828391at2759"/>
<sequence>MPVRHKLITFRATCTSMETISVYHMHHLPRLWAYLQMIFLLLTFVPWQPVFGIQADISPESGIIEVGTDLNITCLLRNDSRAERERPTSTDIVWYKDQTIIPVEDYHIFNDTTSSISIVNASLADSATYHCALIQDSDVDEYRSSVVQVGYKPRAALSLNCASHNVIEYYCEWDPVPTHIIDESHTFQFR</sequence>
<dbReference type="FunFam" id="2.60.40.10:FF:000524">
    <property type="entry name" value="Interleukin-6 receptor subunit beta"/>
    <property type="match status" value="1"/>
</dbReference>
<evidence type="ECO:0000313" key="3">
    <source>
        <dbReference type="Proteomes" id="UP000007110"/>
    </source>
</evidence>
<reference evidence="2" key="2">
    <citation type="submission" date="2021-01" db="UniProtKB">
        <authorList>
            <consortium name="EnsemblMetazoa"/>
        </authorList>
    </citation>
    <scope>IDENTIFICATION</scope>
</reference>
<dbReference type="EnsemblMetazoa" id="XM_030995780">
    <property type="protein sequence ID" value="XP_030851640"/>
    <property type="gene ID" value="LOC115928508"/>
</dbReference>
<reference evidence="3" key="1">
    <citation type="submission" date="2015-02" db="EMBL/GenBank/DDBJ databases">
        <title>Genome sequencing for Strongylocentrotus purpuratus.</title>
        <authorList>
            <person name="Murali S."/>
            <person name="Liu Y."/>
            <person name="Vee V."/>
            <person name="English A."/>
            <person name="Wang M."/>
            <person name="Skinner E."/>
            <person name="Han Y."/>
            <person name="Muzny D.M."/>
            <person name="Worley K.C."/>
            <person name="Gibbs R.A."/>
        </authorList>
    </citation>
    <scope>NUCLEOTIDE SEQUENCE</scope>
</reference>
<dbReference type="InterPro" id="IPR013783">
    <property type="entry name" value="Ig-like_fold"/>
</dbReference>
<dbReference type="InterPro" id="IPR036179">
    <property type="entry name" value="Ig-like_dom_sf"/>
</dbReference>